<dbReference type="Pfam" id="PF00168">
    <property type="entry name" value="C2"/>
    <property type="match status" value="2"/>
</dbReference>
<organism evidence="8 9">
    <name type="scientific">Ophiophagus hannah</name>
    <name type="common">King cobra</name>
    <name type="synonym">Naja hannah</name>
    <dbReference type="NCBI Taxonomy" id="8665"/>
    <lineage>
        <taxon>Eukaryota</taxon>
        <taxon>Metazoa</taxon>
        <taxon>Chordata</taxon>
        <taxon>Craniata</taxon>
        <taxon>Vertebrata</taxon>
        <taxon>Euteleostomi</taxon>
        <taxon>Lepidosauria</taxon>
        <taxon>Squamata</taxon>
        <taxon>Bifurcata</taxon>
        <taxon>Unidentata</taxon>
        <taxon>Episquamata</taxon>
        <taxon>Toxicofera</taxon>
        <taxon>Serpentes</taxon>
        <taxon>Colubroidea</taxon>
        <taxon>Elapidae</taxon>
        <taxon>Elapinae</taxon>
        <taxon>Ophiophagus</taxon>
    </lineage>
</organism>
<evidence type="ECO:0000256" key="3">
    <source>
        <dbReference type="ARBA" id="ARBA00022737"/>
    </source>
</evidence>
<keyword evidence="4" id="KW-1133">Transmembrane helix</keyword>
<keyword evidence="3" id="KW-0677">Repeat</keyword>
<evidence type="ECO:0000259" key="7">
    <source>
        <dbReference type="PROSITE" id="PS50004"/>
    </source>
</evidence>
<evidence type="ECO:0000256" key="4">
    <source>
        <dbReference type="ARBA" id="ARBA00022989"/>
    </source>
</evidence>
<keyword evidence="2" id="KW-0812">Transmembrane</keyword>
<dbReference type="GO" id="GO:0016020">
    <property type="term" value="C:membrane"/>
    <property type="evidence" value="ECO:0007669"/>
    <property type="project" value="UniProtKB-SubCell"/>
</dbReference>
<proteinExistence type="predicted"/>
<accession>V8NRD0</accession>
<evidence type="ECO:0000313" key="8">
    <source>
        <dbReference type="EMBL" id="ETE64620.1"/>
    </source>
</evidence>
<comment type="caution">
    <text evidence="8">The sequence shown here is derived from an EMBL/GenBank/DDBJ whole genome shotgun (WGS) entry which is preliminary data.</text>
</comment>
<dbReference type="GO" id="GO:0061025">
    <property type="term" value="P:membrane fusion"/>
    <property type="evidence" value="ECO:0007669"/>
    <property type="project" value="TreeGrafter"/>
</dbReference>
<dbReference type="InterPro" id="IPR037724">
    <property type="entry name" value="C2E_Ferlin"/>
</dbReference>
<evidence type="ECO:0000256" key="6">
    <source>
        <dbReference type="SAM" id="MobiDB-lite"/>
    </source>
</evidence>
<dbReference type="SMART" id="SM00239">
    <property type="entry name" value="C2"/>
    <property type="match status" value="1"/>
</dbReference>
<keyword evidence="9" id="KW-1185">Reference proteome</keyword>
<dbReference type="PANTHER" id="PTHR12546:SF55">
    <property type="entry name" value="MYOFERLIN"/>
    <property type="match status" value="1"/>
</dbReference>
<evidence type="ECO:0000256" key="5">
    <source>
        <dbReference type="ARBA" id="ARBA00023136"/>
    </source>
</evidence>
<dbReference type="EMBL" id="AZIM01002171">
    <property type="protein sequence ID" value="ETE64620.1"/>
    <property type="molecule type" value="Genomic_DNA"/>
</dbReference>
<dbReference type="InterPro" id="IPR035892">
    <property type="entry name" value="C2_domain_sf"/>
</dbReference>
<feature type="compositionally biased region" description="Basic and acidic residues" evidence="6">
    <location>
        <begin position="390"/>
        <end position="403"/>
    </location>
</feature>
<dbReference type="Pfam" id="PF22901">
    <property type="entry name" value="dsrm_Ferlin"/>
    <property type="match status" value="1"/>
</dbReference>
<evidence type="ECO:0000256" key="1">
    <source>
        <dbReference type="ARBA" id="ARBA00004167"/>
    </source>
</evidence>
<dbReference type="AlphaFoldDB" id="V8NRD0"/>
<reference evidence="8 9" key="1">
    <citation type="journal article" date="2013" name="Proc. Natl. Acad. Sci. U.S.A.">
        <title>The king cobra genome reveals dynamic gene evolution and adaptation in the snake venom system.</title>
        <authorList>
            <person name="Vonk F.J."/>
            <person name="Casewell N.R."/>
            <person name="Henkel C.V."/>
            <person name="Heimberg A.M."/>
            <person name="Jansen H.J."/>
            <person name="McCleary R.J."/>
            <person name="Kerkkamp H.M."/>
            <person name="Vos R.A."/>
            <person name="Guerreiro I."/>
            <person name="Calvete J.J."/>
            <person name="Wuster W."/>
            <person name="Woods A.E."/>
            <person name="Logan J.M."/>
            <person name="Harrison R.A."/>
            <person name="Castoe T.A."/>
            <person name="de Koning A.P."/>
            <person name="Pollock D.D."/>
            <person name="Yandell M."/>
            <person name="Calderon D."/>
            <person name="Renjifo C."/>
            <person name="Currier R.B."/>
            <person name="Salgado D."/>
            <person name="Pla D."/>
            <person name="Sanz L."/>
            <person name="Hyder A.S."/>
            <person name="Ribeiro J.M."/>
            <person name="Arntzen J.W."/>
            <person name="van den Thillart G.E."/>
            <person name="Boetzer M."/>
            <person name="Pirovano W."/>
            <person name="Dirks R.P."/>
            <person name="Spaink H.P."/>
            <person name="Duboule D."/>
            <person name="McGlinn E."/>
            <person name="Kini R.M."/>
            <person name="Richardson M.K."/>
        </authorList>
    </citation>
    <scope>NUCLEOTIDE SEQUENCE</scope>
    <source>
        <tissue evidence="8">Blood</tissue>
    </source>
</reference>
<dbReference type="OrthoDB" id="9037175at2759"/>
<dbReference type="Proteomes" id="UP000018936">
    <property type="component" value="Unassembled WGS sequence"/>
</dbReference>
<dbReference type="PROSITE" id="PS50004">
    <property type="entry name" value="C2"/>
    <property type="match status" value="1"/>
</dbReference>
<dbReference type="PANTHER" id="PTHR12546">
    <property type="entry name" value="FER-1-LIKE"/>
    <property type="match status" value="1"/>
</dbReference>
<feature type="domain" description="C2" evidence="7">
    <location>
        <begin position="1"/>
        <end position="119"/>
    </location>
</feature>
<dbReference type="InterPro" id="IPR037721">
    <property type="entry name" value="Ferlin"/>
</dbReference>
<evidence type="ECO:0000256" key="2">
    <source>
        <dbReference type="ARBA" id="ARBA00022692"/>
    </source>
</evidence>
<dbReference type="InterPro" id="IPR000008">
    <property type="entry name" value="C2_dom"/>
</dbReference>
<gene>
    <name evidence="8" type="primary">Myof</name>
    <name evidence="8" type="ORF">L345_09611</name>
</gene>
<feature type="non-terminal residue" evidence="8">
    <location>
        <position position="1"/>
    </location>
</feature>
<name>V8NRD0_OPHHA</name>
<dbReference type="SUPFAM" id="SSF49562">
    <property type="entry name" value="C2 domain (Calcium/lipid-binding domain, CaLB)"/>
    <property type="match status" value="2"/>
</dbReference>
<dbReference type="Gene3D" id="2.60.40.150">
    <property type="entry name" value="C2 domain"/>
    <property type="match status" value="2"/>
</dbReference>
<evidence type="ECO:0000313" key="9">
    <source>
        <dbReference type="Proteomes" id="UP000018936"/>
    </source>
</evidence>
<dbReference type="GO" id="GO:0007009">
    <property type="term" value="P:plasma membrane organization"/>
    <property type="evidence" value="ECO:0007669"/>
    <property type="project" value="TreeGrafter"/>
</dbReference>
<dbReference type="CDD" id="cd04037">
    <property type="entry name" value="C2E_Ferlin"/>
    <property type="match status" value="1"/>
</dbReference>
<dbReference type="InterPro" id="IPR055072">
    <property type="entry name" value="Ferlin_DSRM"/>
</dbReference>
<feature type="region of interest" description="Disordered" evidence="6">
    <location>
        <begin position="390"/>
        <end position="417"/>
    </location>
</feature>
<protein>
    <submittedName>
        <fullName evidence="8">Myoferlin</fullName>
    </submittedName>
</protein>
<comment type="subcellular location">
    <subcellularLocation>
        <location evidence="1">Membrane</location>
        <topology evidence="1">Single-pass membrane protein</topology>
    </subcellularLocation>
</comment>
<sequence length="417" mass="48219">GSFRIYTLPDDPTVPPPPRQFCELPDSGPQECIVRIYVCDPYIKISLGKKIVEDRDHYIPNTLNPIFGRMYELSCFLPQEKDLKISVYDYDLMTRDEKVGETTIDLENRFLSRFGSHCGIPQQHCVSGINTWRDQLKPTQLLQNLARVKGHRTPVLSENGKRISYGGRDYTLEEFEVNKILHEHLGPGEERLALHILRTQGLVPEHVETRTLYSTFQPSIPQGKLQMWVDVFPKSLGPPGPPFNITPRKAKKYELRVIIWNTKDVILDEKSITGEEMSDIYEHFWSLDNTEFRIPPKLLIQIWDNDKFSLDDYLGFVELDLHNAVVPAKVSQKCSLDMIPEHKPMNVMKNVKTASLFEQKSMRGWWPCYVEKDGSRGKVEMTLEVLGEKDIEERPAGKGRDEPNMNPKLDMPKYFEK</sequence>
<keyword evidence="5" id="KW-0472">Membrane</keyword>